<organism evidence="1 2">
    <name type="scientific">Brevibacterium senegalense</name>
    <dbReference type="NCBI Taxonomy" id="1033736"/>
    <lineage>
        <taxon>Bacteria</taxon>
        <taxon>Bacillati</taxon>
        <taxon>Actinomycetota</taxon>
        <taxon>Actinomycetes</taxon>
        <taxon>Micrococcales</taxon>
        <taxon>Brevibacteriaceae</taxon>
        <taxon>Brevibacterium</taxon>
    </lineage>
</organism>
<dbReference type="AlphaFoldDB" id="A0A921MCJ0"/>
<dbReference type="Gene3D" id="3.40.190.10">
    <property type="entry name" value="Periplasmic binding protein-like II"/>
    <property type="match status" value="2"/>
</dbReference>
<dbReference type="PANTHER" id="PTHR42941">
    <property type="entry name" value="SLL1037 PROTEIN"/>
    <property type="match status" value="1"/>
</dbReference>
<proteinExistence type="predicted"/>
<evidence type="ECO:0000313" key="2">
    <source>
        <dbReference type="Proteomes" id="UP000784435"/>
    </source>
</evidence>
<dbReference type="EMBL" id="DYUK01000047">
    <property type="protein sequence ID" value="HJG79202.1"/>
    <property type="molecule type" value="Genomic_DNA"/>
</dbReference>
<dbReference type="Proteomes" id="UP000784435">
    <property type="component" value="Unassembled WGS sequence"/>
</dbReference>
<dbReference type="SUPFAM" id="SSF53850">
    <property type="entry name" value="Periplasmic binding protein-like II"/>
    <property type="match status" value="1"/>
</dbReference>
<reference evidence="1" key="1">
    <citation type="journal article" date="2021" name="PeerJ">
        <title>Extensive microbial diversity within the chicken gut microbiome revealed by metagenomics and culture.</title>
        <authorList>
            <person name="Gilroy R."/>
            <person name="Ravi A."/>
            <person name="Getino M."/>
            <person name="Pursley I."/>
            <person name="Horton D.L."/>
            <person name="Alikhan N.F."/>
            <person name="Baker D."/>
            <person name="Gharbi K."/>
            <person name="Hall N."/>
            <person name="Watson M."/>
            <person name="Adriaenssens E.M."/>
            <person name="Foster-Nyarko E."/>
            <person name="Jarju S."/>
            <person name="Secka A."/>
            <person name="Antonio M."/>
            <person name="Oren A."/>
            <person name="Chaudhuri R.R."/>
            <person name="La Ragione R."/>
            <person name="Hildebrand F."/>
            <person name="Pallen M.J."/>
        </authorList>
    </citation>
    <scope>NUCLEOTIDE SEQUENCE</scope>
    <source>
        <strain evidence="1">ChiGjej5B5-7349</strain>
    </source>
</reference>
<dbReference type="Pfam" id="PF16868">
    <property type="entry name" value="NMT1_3"/>
    <property type="match status" value="1"/>
</dbReference>
<gene>
    <name evidence="1" type="ORF">K8V08_02185</name>
</gene>
<comment type="caution">
    <text evidence="1">The sequence shown here is derived from an EMBL/GenBank/DDBJ whole genome shotgun (WGS) entry which is preliminary data.</text>
</comment>
<dbReference type="PANTHER" id="PTHR42941:SF1">
    <property type="entry name" value="SLL1037 PROTEIN"/>
    <property type="match status" value="1"/>
</dbReference>
<protein>
    <submittedName>
        <fullName evidence="1">TAXI family TRAP transporter solute-binding subunit</fullName>
    </submittedName>
</protein>
<name>A0A921MCJ0_9MICO</name>
<dbReference type="InterPro" id="IPR011852">
    <property type="entry name" value="TRAP_TAXI"/>
</dbReference>
<dbReference type="NCBIfam" id="TIGR02122">
    <property type="entry name" value="TRAP_TAXI"/>
    <property type="match status" value="1"/>
</dbReference>
<reference evidence="1" key="2">
    <citation type="submission" date="2021-09" db="EMBL/GenBank/DDBJ databases">
        <authorList>
            <person name="Gilroy R."/>
        </authorList>
    </citation>
    <scope>NUCLEOTIDE SEQUENCE</scope>
    <source>
        <strain evidence="1">ChiGjej5B5-7349</strain>
    </source>
</reference>
<accession>A0A921MCJ0</accession>
<sequence>MSAASHAPRRPFRTRAAAAVAGTLAGALILTGCTTETKTVGGLPDPLVLTTYGTSTGSYADLAGVADRVSVETGARLRIITSDTSVGRLAALRSGAAQVGRLGDEYIFGFEGVNEFANEDWGPQDIRVVWVPLSPHGVMTRTADGLDEMSDLKGKRVPKYTANPSANAKVQALLAFGGLTPDDVQFVNIGYGEQADALQQGQVDMIYGAVYGGSFFELASQVDVQWVDLDPDDAEAEDRLQTVVPAASVGSFDRAPTQAEGESDHGIYYSVAVAAYDEIEDETVYNLIDSMVAAYPDYKESTISLPGWSPDEVVVEPQETPFHDGAVQWLKEHDRWTDEAQEKQDELTQRGERLHEEWAEFMETDPADEDTYRLWLEWKRDNGLAKESEELTSGFF</sequence>
<evidence type="ECO:0000313" key="1">
    <source>
        <dbReference type="EMBL" id="HJG79202.1"/>
    </source>
</evidence>